<keyword evidence="2" id="KW-1185">Reference proteome</keyword>
<evidence type="ECO:0000313" key="2">
    <source>
        <dbReference type="Proteomes" id="UP000276991"/>
    </source>
</evidence>
<evidence type="ECO:0000313" key="1">
    <source>
        <dbReference type="EMBL" id="VBB33127.1"/>
    </source>
</evidence>
<dbReference type="AlphaFoldDB" id="A0A498SMY6"/>
<name>A0A498SMY6_ACAVI</name>
<gene>
    <name evidence="1" type="ORF">NAV_LOCUS7918</name>
</gene>
<dbReference type="OrthoDB" id="2215036at2759"/>
<proteinExistence type="predicted"/>
<dbReference type="STRING" id="6277.A0A498SMY6"/>
<reference evidence="1 2" key="1">
    <citation type="submission" date="2018-08" db="EMBL/GenBank/DDBJ databases">
        <authorList>
            <person name="Laetsch R D."/>
            <person name="Stevens L."/>
            <person name="Kumar S."/>
            <person name="Blaxter L. M."/>
        </authorList>
    </citation>
    <scope>NUCLEOTIDE SEQUENCE [LARGE SCALE GENOMIC DNA]</scope>
</reference>
<organism evidence="1 2">
    <name type="scientific">Acanthocheilonema viteae</name>
    <name type="common">Filarial nematode worm</name>
    <name type="synonym">Dipetalonema viteae</name>
    <dbReference type="NCBI Taxonomy" id="6277"/>
    <lineage>
        <taxon>Eukaryota</taxon>
        <taxon>Metazoa</taxon>
        <taxon>Ecdysozoa</taxon>
        <taxon>Nematoda</taxon>
        <taxon>Chromadorea</taxon>
        <taxon>Rhabditida</taxon>
        <taxon>Spirurina</taxon>
        <taxon>Spiruromorpha</taxon>
        <taxon>Filarioidea</taxon>
        <taxon>Onchocercidae</taxon>
        <taxon>Acanthocheilonema</taxon>
    </lineage>
</organism>
<sequence>RERFSRLSQLLQQVPGCSVEDVERLDRRIESMKSNKDFGNEKMKRESMKKLLRTVIATSVGEQHRRPVHLRSLPPIPRRKERSEEDFTDFGLVFGDI</sequence>
<dbReference type="EMBL" id="UPTC01002160">
    <property type="protein sequence ID" value="VBB33127.1"/>
    <property type="molecule type" value="Genomic_DNA"/>
</dbReference>
<protein>
    <submittedName>
        <fullName evidence="1">Uncharacterized protein</fullName>
    </submittedName>
</protein>
<accession>A0A498SMY6</accession>
<feature type="non-terminal residue" evidence="1">
    <location>
        <position position="1"/>
    </location>
</feature>
<dbReference type="Proteomes" id="UP000276991">
    <property type="component" value="Unassembled WGS sequence"/>
</dbReference>